<feature type="transmembrane region" description="Helical" evidence="5">
    <location>
        <begin position="73"/>
        <end position="93"/>
    </location>
</feature>
<sequence>MGSGLFPIIHQLSKYSRHSFFADLYAAFMVALLLIPQGMAYAILAGLPPVYGLYAAIFPAIIYSLLGSSRQLSVGPVAVIAIMTFTEIAKIATPGSIQYISLVIFLTLLVGLLQMLMAICRVGSLMRYISPSVLRGFTSALALTIILNQLGQLIDVTFAKELPFFFALLDLIKQFPEAQFASVAFTAILIVIYGCSLVVKKVPTTLLFIISSTLLVSFFTLEDFQIKTIGVIPSGLPDVEFPVLILEHWHILIPLALFISLISFLESFAMAQALNKKAREALDPNQELFALGMANTVGSFFSSFPVAGAFSRSAVSEQAGARTALSSLLAAIMVILALSYLTSAFIHLPQSALAIIIVLAARKLIHLPALSEQWNIDTLLVSITFLSSLLLGIKLGFIVGVSLSFVLSIIGKYIVKEK</sequence>
<feature type="transmembrane region" description="Helical" evidence="5">
    <location>
        <begin position="288"/>
        <end position="308"/>
    </location>
</feature>
<feature type="domain" description="SLC26A/SulP transporter" evidence="6">
    <location>
        <begin position="20"/>
        <end position="382"/>
    </location>
</feature>
<dbReference type="EMBL" id="JAGKSQ010000003">
    <property type="protein sequence ID" value="MBP3951018.1"/>
    <property type="molecule type" value="Genomic_DNA"/>
</dbReference>
<feature type="transmembrane region" description="Helical" evidence="5">
    <location>
        <begin position="50"/>
        <end position="66"/>
    </location>
</feature>
<dbReference type="GO" id="GO:0016020">
    <property type="term" value="C:membrane"/>
    <property type="evidence" value="ECO:0007669"/>
    <property type="project" value="UniProtKB-SubCell"/>
</dbReference>
<keyword evidence="8" id="KW-1185">Reference proteome</keyword>
<evidence type="ECO:0000256" key="1">
    <source>
        <dbReference type="ARBA" id="ARBA00004141"/>
    </source>
</evidence>
<feature type="transmembrane region" description="Helical" evidence="5">
    <location>
        <begin position="328"/>
        <end position="361"/>
    </location>
</feature>
<evidence type="ECO:0000259" key="6">
    <source>
        <dbReference type="Pfam" id="PF00916"/>
    </source>
</evidence>
<dbReference type="Pfam" id="PF00916">
    <property type="entry name" value="Sulfate_transp"/>
    <property type="match status" value="1"/>
</dbReference>
<dbReference type="RefSeq" id="WP_210596724.1">
    <property type="nucleotide sequence ID" value="NZ_JAGKSQ010000003.1"/>
</dbReference>
<keyword evidence="2 5" id="KW-0812">Transmembrane</keyword>
<evidence type="ECO:0000313" key="7">
    <source>
        <dbReference type="EMBL" id="MBP3951018.1"/>
    </source>
</evidence>
<evidence type="ECO:0000313" key="8">
    <source>
        <dbReference type="Proteomes" id="UP000678228"/>
    </source>
</evidence>
<feature type="transmembrane region" description="Helical" evidence="5">
    <location>
        <begin position="20"/>
        <end position="44"/>
    </location>
</feature>
<dbReference type="PROSITE" id="PS01130">
    <property type="entry name" value="SLC26A"/>
    <property type="match status" value="1"/>
</dbReference>
<dbReference type="AlphaFoldDB" id="A0A940WVE0"/>
<dbReference type="InterPro" id="IPR018045">
    <property type="entry name" value="S04_transporter_CS"/>
</dbReference>
<name>A0A940WVE0_9BACI</name>
<evidence type="ECO:0000256" key="5">
    <source>
        <dbReference type="SAM" id="Phobius"/>
    </source>
</evidence>
<comment type="caution">
    <text evidence="7">The sequence shown here is derived from an EMBL/GenBank/DDBJ whole genome shotgun (WGS) entry which is preliminary data.</text>
</comment>
<reference evidence="7" key="1">
    <citation type="submission" date="2021-03" db="EMBL/GenBank/DDBJ databases">
        <title>Bacillus suaedae sp. nov., isolated from Suaeda aralocaspica.</title>
        <authorList>
            <person name="Lei R.F.R."/>
        </authorList>
    </citation>
    <scope>NUCLEOTIDE SEQUENCE</scope>
    <source>
        <strain evidence="7">YZJH907-2</strain>
    </source>
</reference>
<feature type="transmembrane region" description="Helical" evidence="5">
    <location>
        <begin position="132"/>
        <end position="154"/>
    </location>
</feature>
<keyword evidence="3 5" id="KW-1133">Transmembrane helix</keyword>
<gene>
    <name evidence="7" type="ORF">J7W16_07710</name>
</gene>
<evidence type="ECO:0000256" key="3">
    <source>
        <dbReference type="ARBA" id="ARBA00022989"/>
    </source>
</evidence>
<protein>
    <submittedName>
        <fullName evidence="7">Sodium-independent anion transporter</fullName>
    </submittedName>
</protein>
<evidence type="ECO:0000256" key="4">
    <source>
        <dbReference type="ARBA" id="ARBA00023136"/>
    </source>
</evidence>
<dbReference type="Proteomes" id="UP000678228">
    <property type="component" value="Unassembled WGS sequence"/>
</dbReference>
<organism evidence="7 8">
    <name type="scientific">Halalkalibacter suaedae</name>
    <dbReference type="NCBI Taxonomy" id="2822140"/>
    <lineage>
        <taxon>Bacteria</taxon>
        <taxon>Bacillati</taxon>
        <taxon>Bacillota</taxon>
        <taxon>Bacilli</taxon>
        <taxon>Bacillales</taxon>
        <taxon>Bacillaceae</taxon>
        <taxon>Halalkalibacter</taxon>
    </lineage>
</organism>
<feature type="transmembrane region" description="Helical" evidence="5">
    <location>
        <begin position="397"/>
        <end position="415"/>
    </location>
</feature>
<feature type="transmembrane region" description="Helical" evidence="5">
    <location>
        <begin position="249"/>
        <end position="268"/>
    </location>
</feature>
<feature type="transmembrane region" description="Helical" evidence="5">
    <location>
        <begin position="99"/>
        <end position="120"/>
    </location>
</feature>
<dbReference type="PANTHER" id="PTHR11814">
    <property type="entry name" value="SULFATE TRANSPORTER"/>
    <property type="match status" value="1"/>
</dbReference>
<feature type="transmembrane region" description="Helical" evidence="5">
    <location>
        <begin position="178"/>
        <end position="199"/>
    </location>
</feature>
<dbReference type="InterPro" id="IPR011547">
    <property type="entry name" value="SLC26A/SulP_dom"/>
</dbReference>
<proteinExistence type="predicted"/>
<dbReference type="GO" id="GO:0008271">
    <property type="term" value="F:secondary active sulfate transmembrane transporter activity"/>
    <property type="evidence" value="ECO:0007669"/>
    <property type="project" value="InterPro"/>
</dbReference>
<evidence type="ECO:0000256" key="2">
    <source>
        <dbReference type="ARBA" id="ARBA00022692"/>
    </source>
</evidence>
<comment type="subcellular location">
    <subcellularLocation>
        <location evidence="1">Membrane</location>
        <topology evidence="1">Multi-pass membrane protein</topology>
    </subcellularLocation>
</comment>
<accession>A0A940WVE0</accession>
<dbReference type="InterPro" id="IPR001902">
    <property type="entry name" value="SLC26A/SulP_fam"/>
</dbReference>
<feature type="transmembrane region" description="Helical" evidence="5">
    <location>
        <begin position="206"/>
        <end position="229"/>
    </location>
</feature>
<keyword evidence="4 5" id="KW-0472">Membrane</keyword>